<comment type="caution">
    <text evidence="3">The sequence shown here is derived from an EMBL/GenBank/DDBJ whole genome shotgun (WGS) entry which is preliminary data.</text>
</comment>
<comment type="similarity">
    <text evidence="1">In the N-terminal section; belongs to the zinc metallo-hydrolase group 3 family.</text>
</comment>
<sequence>MALKRISDSILYVGADDRTIDLFENQYPVSNGVTYNSYVIKDSKIAVMDTVDERATDQWFDNLEEAFEGKAPDYLVVSHLEPDHSGNIERFLKKYPDTIVVANAKTFAMLPQFIDIDVPEDKRFVAAEGTTLALGKHVLTFVMAPMVHWPEVMVEYESTEKVLFSADGFGTFGALGDRLKTSELENMPQSWADEARRYFINIVGKYGPSVQGLLKKASALDISVIAPLHGPVIDKDFDFYIDKYMRWSSYQPEEKGTVIAYSTLHGNTRKAALKLGDDLKKLSDEPVVVYDLSRDDCAKAVADSFRFDKLVLAGVTYDGGLMPCMEDFIYHLKMKNYQNRKAAVIENGSWGPVAGKLMTDALASFKNMNVCETKVTIKTRLNAKNESELSDLAKWLLN</sequence>
<organism evidence="3 4">
    <name type="scientific">Lachnospira hominis</name>
    <name type="common">ex Liu et al. 2021</name>
    <dbReference type="NCBI Taxonomy" id="2763051"/>
    <lineage>
        <taxon>Bacteria</taxon>
        <taxon>Bacillati</taxon>
        <taxon>Bacillota</taxon>
        <taxon>Clostridia</taxon>
        <taxon>Lachnospirales</taxon>
        <taxon>Lachnospiraceae</taxon>
        <taxon>Lachnospira</taxon>
    </lineage>
</organism>
<proteinExistence type="inferred from homology"/>
<dbReference type="InterPro" id="IPR001279">
    <property type="entry name" value="Metallo-B-lactamas"/>
</dbReference>
<dbReference type="Pfam" id="PF19583">
    <property type="entry name" value="ODP"/>
    <property type="match status" value="1"/>
</dbReference>
<dbReference type="SMART" id="SM00849">
    <property type="entry name" value="Lactamase_B"/>
    <property type="match status" value="1"/>
</dbReference>
<dbReference type="SUPFAM" id="SSF52218">
    <property type="entry name" value="Flavoproteins"/>
    <property type="match status" value="1"/>
</dbReference>
<dbReference type="Gene3D" id="3.40.50.360">
    <property type="match status" value="1"/>
</dbReference>
<dbReference type="CDD" id="cd07709">
    <property type="entry name" value="flavodiiron_proteins_MBL-fold"/>
    <property type="match status" value="1"/>
</dbReference>
<dbReference type="InterPro" id="IPR029039">
    <property type="entry name" value="Flavoprotein-like_sf"/>
</dbReference>
<gene>
    <name evidence="3" type="ORF">H8S01_09250</name>
</gene>
<dbReference type="Gene3D" id="3.60.15.10">
    <property type="entry name" value="Ribonuclease Z/Hydroxyacylglutathione hydrolase-like"/>
    <property type="match status" value="1"/>
</dbReference>
<dbReference type="PANTHER" id="PTHR43717:SF1">
    <property type="entry name" value="ANAEROBIC NITRIC OXIDE REDUCTASE FLAVORUBREDOXIN"/>
    <property type="match status" value="1"/>
</dbReference>
<dbReference type="EMBL" id="JACOPD010000006">
    <property type="protein sequence ID" value="MBC5681145.1"/>
    <property type="molecule type" value="Genomic_DNA"/>
</dbReference>
<evidence type="ECO:0000313" key="4">
    <source>
        <dbReference type="Proteomes" id="UP000628463"/>
    </source>
</evidence>
<dbReference type="SUPFAM" id="SSF56281">
    <property type="entry name" value="Metallo-hydrolase/oxidoreductase"/>
    <property type="match status" value="1"/>
</dbReference>
<reference evidence="3 4" key="1">
    <citation type="submission" date="2020-08" db="EMBL/GenBank/DDBJ databases">
        <title>Genome public.</title>
        <authorList>
            <person name="Liu C."/>
            <person name="Sun Q."/>
        </authorList>
    </citation>
    <scope>NUCLEOTIDE SEQUENCE [LARGE SCALE GENOMIC DNA]</scope>
    <source>
        <strain evidence="3 4">NSJ-43</strain>
    </source>
</reference>
<dbReference type="Proteomes" id="UP000628463">
    <property type="component" value="Unassembled WGS sequence"/>
</dbReference>
<dbReference type="InterPro" id="IPR045761">
    <property type="entry name" value="ODP_dom"/>
</dbReference>
<dbReference type="PANTHER" id="PTHR43717">
    <property type="entry name" value="ANAEROBIC NITRIC OXIDE REDUCTASE FLAVORUBREDOXIN"/>
    <property type="match status" value="1"/>
</dbReference>
<dbReference type="PIRSF" id="PIRSF005243">
    <property type="entry name" value="ROO"/>
    <property type="match status" value="1"/>
</dbReference>
<accession>A0ABR7G2J7</accession>
<dbReference type="PROSITE" id="PS50902">
    <property type="entry name" value="FLAVODOXIN_LIKE"/>
    <property type="match status" value="1"/>
</dbReference>
<evidence type="ECO:0000256" key="1">
    <source>
        <dbReference type="ARBA" id="ARBA00007121"/>
    </source>
</evidence>
<dbReference type="InterPro" id="IPR036866">
    <property type="entry name" value="RibonucZ/Hydroxyglut_hydro"/>
</dbReference>
<keyword evidence="4" id="KW-1185">Reference proteome</keyword>
<dbReference type="InterPro" id="IPR016440">
    <property type="entry name" value="Rubredoxin-O_OxRdtase"/>
</dbReference>
<name>A0ABR7G2J7_9FIRM</name>
<dbReference type="InterPro" id="IPR008254">
    <property type="entry name" value="Flavodoxin/NO_synth"/>
</dbReference>
<dbReference type="RefSeq" id="WP_021866106.1">
    <property type="nucleotide sequence ID" value="NZ_JACOPD010000006.1"/>
</dbReference>
<feature type="domain" description="Flavodoxin-like" evidence="2">
    <location>
        <begin position="257"/>
        <end position="398"/>
    </location>
</feature>
<evidence type="ECO:0000259" key="2">
    <source>
        <dbReference type="PROSITE" id="PS50902"/>
    </source>
</evidence>
<evidence type="ECO:0000313" key="3">
    <source>
        <dbReference type="EMBL" id="MBC5681145.1"/>
    </source>
</evidence>
<protein>
    <submittedName>
        <fullName evidence="3">FprA family A-type flavoprotein</fullName>
    </submittedName>
</protein>